<evidence type="ECO:0000313" key="3">
    <source>
        <dbReference type="Proteomes" id="UP000324726"/>
    </source>
</evidence>
<dbReference type="GO" id="GO:0016787">
    <property type="term" value="F:hydrolase activity"/>
    <property type="evidence" value="ECO:0007669"/>
    <property type="project" value="UniProtKB-KW"/>
</dbReference>
<organism evidence="2 3">
    <name type="scientific">Corynebacterium urealyticum</name>
    <dbReference type="NCBI Taxonomy" id="43771"/>
    <lineage>
        <taxon>Bacteria</taxon>
        <taxon>Bacillati</taxon>
        <taxon>Actinomycetota</taxon>
        <taxon>Actinomycetes</taxon>
        <taxon>Mycobacteriales</taxon>
        <taxon>Corynebacteriaceae</taxon>
        <taxon>Corynebacterium</taxon>
    </lineage>
</organism>
<protein>
    <submittedName>
        <fullName evidence="2">Class E sortase</fullName>
    </submittedName>
</protein>
<proteinExistence type="predicted"/>
<gene>
    <name evidence="2" type="ORF">FYJ87_01935</name>
</gene>
<dbReference type="AlphaFoldDB" id="A0A5D4FVI7"/>
<sequence>MKRTLACNVMRMSDGKHRRKLDPISVLGEIFVTFGVIALLFAFYEVYWTDISSGREQAIVAGDLDSQWDSRNPRPLTELTEGAAFARLHIPAFGSDFNFAVVKGTNDGDLTKGPGHYLDSQGPGERGNFAMAGHRVGRGSPFNDLGLLKTCDAVVVETAGSWNIYRVLPIDVPADQRKAAAAKCLPEKVAEQMSSGPYAGVQGRHITLPSDINVINPIPGAPGVEVGPEDAALLTMTTCHPQFSDAERMIVHAVLEKKEPKSPGFVPAELTEV</sequence>
<comment type="caution">
    <text evidence="2">The sequence shown here is derived from an EMBL/GenBank/DDBJ whole genome shotgun (WGS) entry which is preliminary data.</text>
</comment>
<dbReference type="Pfam" id="PF04203">
    <property type="entry name" value="Sortase"/>
    <property type="match status" value="1"/>
</dbReference>
<dbReference type="InterPro" id="IPR005754">
    <property type="entry name" value="Sortase"/>
</dbReference>
<dbReference type="NCBIfam" id="NF033747">
    <property type="entry name" value="class_E_sortase"/>
    <property type="match status" value="1"/>
</dbReference>
<dbReference type="EMBL" id="VSZI01000001">
    <property type="protein sequence ID" value="TYR19782.1"/>
    <property type="molecule type" value="Genomic_DNA"/>
</dbReference>
<dbReference type="InterPro" id="IPR042003">
    <property type="entry name" value="Sortase_E"/>
</dbReference>
<dbReference type="RefSeq" id="WP_015381112.1">
    <property type="nucleotide sequence ID" value="NZ_CP065982.1"/>
</dbReference>
<accession>A0A5D4FVI7</accession>
<name>A0A5D4FVI7_9CORY</name>
<dbReference type="CDD" id="cd05830">
    <property type="entry name" value="Sortase_E"/>
    <property type="match status" value="1"/>
</dbReference>
<dbReference type="InterPro" id="IPR053465">
    <property type="entry name" value="Sortase_Class_E"/>
</dbReference>
<evidence type="ECO:0000313" key="2">
    <source>
        <dbReference type="EMBL" id="TYR19782.1"/>
    </source>
</evidence>
<keyword evidence="1" id="KW-0378">Hydrolase</keyword>
<dbReference type="InterPro" id="IPR023365">
    <property type="entry name" value="Sortase_dom-sf"/>
</dbReference>
<dbReference type="Gene3D" id="2.40.260.10">
    <property type="entry name" value="Sortase"/>
    <property type="match status" value="1"/>
</dbReference>
<dbReference type="Proteomes" id="UP000324726">
    <property type="component" value="Unassembled WGS sequence"/>
</dbReference>
<evidence type="ECO:0000256" key="1">
    <source>
        <dbReference type="ARBA" id="ARBA00022801"/>
    </source>
</evidence>
<dbReference type="SUPFAM" id="SSF63817">
    <property type="entry name" value="Sortase"/>
    <property type="match status" value="1"/>
</dbReference>
<reference evidence="2 3" key="1">
    <citation type="submission" date="2019-08" db="EMBL/GenBank/DDBJ databases">
        <title>Draft genome of C. urealyticum strain VH4248.</title>
        <authorList>
            <person name="Navas J."/>
        </authorList>
    </citation>
    <scope>NUCLEOTIDE SEQUENCE [LARGE SCALE GENOMIC DNA]</scope>
    <source>
        <strain evidence="2 3">VH4248</strain>
    </source>
</reference>